<keyword evidence="9" id="KW-1185">Reference proteome</keyword>
<dbReference type="Proteomes" id="UP000249590">
    <property type="component" value="Unassembled WGS sequence"/>
</dbReference>
<dbReference type="SUPFAM" id="SSF52540">
    <property type="entry name" value="P-loop containing nucleoside triphosphate hydrolases"/>
    <property type="match status" value="1"/>
</dbReference>
<dbReference type="PANTHER" id="PTHR13748:SF62">
    <property type="entry name" value="COBW DOMAIN-CONTAINING PROTEIN"/>
    <property type="match status" value="1"/>
</dbReference>
<evidence type="ECO:0000256" key="5">
    <source>
        <dbReference type="ARBA" id="ARBA00045658"/>
    </source>
</evidence>
<dbReference type="InterPro" id="IPR036627">
    <property type="entry name" value="CobW-likC_sf"/>
</dbReference>
<dbReference type="InterPro" id="IPR027417">
    <property type="entry name" value="P-loop_NTPase"/>
</dbReference>
<comment type="caution">
    <text evidence="8">The sequence shown here is derived from an EMBL/GenBank/DDBJ whole genome shotgun (WGS) entry which is preliminary data.</text>
</comment>
<evidence type="ECO:0000256" key="3">
    <source>
        <dbReference type="ARBA" id="ARBA00023186"/>
    </source>
</evidence>
<evidence type="ECO:0000259" key="7">
    <source>
        <dbReference type="SMART" id="SM00833"/>
    </source>
</evidence>
<name>A0A8B2NEY2_9HYPH</name>
<organism evidence="8 9">
    <name type="scientific">Acuticoccus sediminis</name>
    <dbReference type="NCBI Taxonomy" id="2184697"/>
    <lineage>
        <taxon>Bacteria</taxon>
        <taxon>Pseudomonadati</taxon>
        <taxon>Pseudomonadota</taxon>
        <taxon>Alphaproteobacteria</taxon>
        <taxon>Hyphomicrobiales</taxon>
        <taxon>Amorphaceae</taxon>
        <taxon>Acuticoccus</taxon>
    </lineage>
</organism>
<feature type="domain" description="CobW C-terminal" evidence="7">
    <location>
        <begin position="216"/>
        <end position="305"/>
    </location>
</feature>
<dbReference type="AlphaFoldDB" id="A0A8B2NEY2"/>
<dbReference type="OrthoDB" id="9808822at2"/>
<dbReference type="EMBL" id="QHHQ01000009">
    <property type="protein sequence ID" value="RAH97348.1"/>
    <property type="molecule type" value="Genomic_DNA"/>
</dbReference>
<keyword evidence="2" id="KW-0378">Hydrolase</keyword>
<dbReference type="GO" id="GO:0016787">
    <property type="term" value="F:hydrolase activity"/>
    <property type="evidence" value="ECO:0007669"/>
    <property type="project" value="UniProtKB-KW"/>
</dbReference>
<evidence type="ECO:0000313" key="9">
    <source>
        <dbReference type="Proteomes" id="UP000249590"/>
    </source>
</evidence>
<dbReference type="InterPro" id="IPR051316">
    <property type="entry name" value="Zinc-reg_GTPase_activator"/>
</dbReference>
<dbReference type="InterPro" id="IPR003495">
    <property type="entry name" value="CobW/HypB/UreG_nucleotide-bd"/>
</dbReference>
<dbReference type="Gene3D" id="3.30.1220.10">
    <property type="entry name" value="CobW-like, C-terminal domain"/>
    <property type="match status" value="1"/>
</dbReference>
<dbReference type="Gene3D" id="3.40.50.300">
    <property type="entry name" value="P-loop containing nucleotide triphosphate hydrolases"/>
    <property type="match status" value="1"/>
</dbReference>
<keyword evidence="1" id="KW-0547">Nucleotide-binding</keyword>
<dbReference type="SMART" id="SM00833">
    <property type="entry name" value="CobW_C"/>
    <property type="match status" value="1"/>
</dbReference>
<gene>
    <name evidence="8" type="ORF">DLJ53_29570</name>
</gene>
<evidence type="ECO:0000256" key="1">
    <source>
        <dbReference type="ARBA" id="ARBA00022741"/>
    </source>
</evidence>
<evidence type="ECO:0000256" key="6">
    <source>
        <dbReference type="ARBA" id="ARBA00049117"/>
    </source>
</evidence>
<dbReference type="GO" id="GO:0005737">
    <property type="term" value="C:cytoplasm"/>
    <property type="evidence" value="ECO:0007669"/>
    <property type="project" value="TreeGrafter"/>
</dbReference>
<evidence type="ECO:0000256" key="4">
    <source>
        <dbReference type="ARBA" id="ARBA00034320"/>
    </source>
</evidence>
<proteinExistence type="inferred from homology"/>
<comment type="function">
    <text evidence="5">Zinc chaperone that directly transfers zinc cofactor to target proteins, thereby activating them. Zinc is transferred from the CXCC motif in the GTPase domain to the zinc binding site in target proteins in a process requiring GTP hydrolysis.</text>
</comment>
<protein>
    <submittedName>
        <fullName evidence="8">GTP-binding protein</fullName>
    </submittedName>
</protein>
<dbReference type="InterPro" id="IPR011629">
    <property type="entry name" value="CobW-like_C"/>
</dbReference>
<dbReference type="CDD" id="cd03112">
    <property type="entry name" value="CobW-like"/>
    <property type="match status" value="1"/>
</dbReference>
<evidence type="ECO:0000313" key="8">
    <source>
        <dbReference type="EMBL" id="RAH97348.1"/>
    </source>
</evidence>
<keyword evidence="3" id="KW-0143">Chaperone</keyword>
<dbReference type="Pfam" id="PF02492">
    <property type="entry name" value="cobW"/>
    <property type="match status" value="1"/>
</dbReference>
<evidence type="ECO:0000256" key="2">
    <source>
        <dbReference type="ARBA" id="ARBA00022801"/>
    </source>
</evidence>
<sequence>MSGADTVPVVLVTGALGAGKTTFINGLLAGDHGRALAAVVNDFGAINIDESLLSAGGRPVYGLKNGCICCSLQGDLLRTIRLVLSIGRPLDGIVIEASGVSDPRGILEALLDPVLGEAIRLDSIVAVVDAEEHDAGDPLWQAQLRLADFVVVSKAEAAGPDAVRALGERLAGMGKQVVFGTSADDGVPPEVLFSGLARDRHLPPRAGDPHRDDGNFVTCEWTAAAPVALDRFQSVIQQLAPALVRAKGLLSVRGRAEGSYVFQLVGRRASLQRAPRPVEGVELVLIGRTGTFDAAAARALLDRELGD</sequence>
<dbReference type="Pfam" id="PF07683">
    <property type="entry name" value="CobW_C"/>
    <property type="match status" value="1"/>
</dbReference>
<dbReference type="GO" id="GO:0000166">
    <property type="term" value="F:nucleotide binding"/>
    <property type="evidence" value="ECO:0007669"/>
    <property type="project" value="UniProtKB-KW"/>
</dbReference>
<dbReference type="SUPFAM" id="SSF90002">
    <property type="entry name" value="Hypothetical protein YjiA, C-terminal domain"/>
    <property type="match status" value="1"/>
</dbReference>
<accession>A0A8B2NEY2</accession>
<dbReference type="PANTHER" id="PTHR13748">
    <property type="entry name" value="COBW-RELATED"/>
    <property type="match status" value="1"/>
</dbReference>
<comment type="similarity">
    <text evidence="4">Belongs to the SIMIBI class G3E GTPase family. ZNG1 subfamily.</text>
</comment>
<dbReference type="RefSeq" id="WP_111351885.1">
    <property type="nucleotide sequence ID" value="NZ_QHHQ01000009.1"/>
</dbReference>
<reference evidence="8 9" key="1">
    <citation type="submission" date="2018-05" db="EMBL/GenBank/DDBJ databases">
        <title>Acuticoccus sediminis sp. nov., isolated from deep-sea sediment of Indian Ocean.</title>
        <authorList>
            <person name="Liu X."/>
            <person name="Lai Q."/>
            <person name="Du Y."/>
            <person name="Sun F."/>
            <person name="Zhang X."/>
            <person name="Wang S."/>
            <person name="Shao Z."/>
        </authorList>
    </citation>
    <scope>NUCLEOTIDE SEQUENCE [LARGE SCALE GENOMIC DNA]</scope>
    <source>
        <strain evidence="8 9">PTG4-2</strain>
    </source>
</reference>
<comment type="catalytic activity">
    <reaction evidence="6">
        <text>GTP + H2O = GDP + phosphate + H(+)</text>
        <dbReference type="Rhea" id="RHEA:19669"/>
        <dbReference type="ChEBI" id="CHEBI:15377"/>
        <dbReference type="ChEBI" id="CHEBI:15378"/>
        <dbReference type="ChEBI" id="CHEBI:37565"/>
        <dbReference type="ChEBI" id="CHEBI:43474"/>
        <dbReference type="ChEBI" id="CHEBI:58189"/>
    </reaction>
    <physiologicalReaction direction="left-to-right" evidence="6">
        <dbReference type="Rhea" id="RHEA:19670"/>
    </physiologicalReaction>
</comment>